<dbReference type="Pfam" id="PF00196">
    <property type="entry name" value="GerE"/>
    <property type="match status" value="1"/>
</dbReference>
<dbReference type="PROSITE" id="PS50043">
    <property type="entry name" value="HTH_LUXR_2"/>
    <property type="match status" value="1"/>
</dbReference>
<dbReference type="SUPFAM" id="SSF46894">
    <property type="entry name" value="C-terminal effector domain of the bipartite response regulators"/>
    <property type="match status" value="1"/>
</dbReference>
<dbReference type="InterPro" id="IPR036388">
    <property type="entry name" value="WH-like_DNA-bd_sf"/>
</dbReference>
<dbReference type="GO" id="GO:0006355">
    <property type="term" value="P:regulation of DNA-templated transcription"/>
    <property type="evidence" value="ECO:0007669"/>
    <property type="project" value="InterPro"/>
</dbReference>
<dbReference type="SUPFAM" id="SSF52540">
    <property type="entry name" value="P-loop containing nucleoside triphosphate hydrolases"/>
    <property type="match status" value="1"/>
</dbReference>
<dbReference type="OrthoDB" id="3197423at2"/>
<dbReference type="SMART" id="SM00421">
    <property type="entry name" value="HTH_LUXR"/>
    <property type="match status" value="1"/>
</dbReference>
<keyword evidence="1" id="KW-0547">Nucleotide-binding</keyword>
<evidence type="ECO:0000259" key="3">
    <source>
        <dbReference type="PROSITE" id="PS50043"/>
    </source>
</evidence>
<dbReference type="AlphaFoldDB" id="A0A563ENW7"/>
<dbReference type="InterPro" id="IPR041664">
    <property type="entry name" value="AAA_16"/>
</dbReference>
<keyword evidence="2" id="KW-0067">ATP-binding</keyword>
<comment type="caution">
    <text evidence="4">The sequence shown here is derived from an EMBL/GenBank/DDBJ whole genome shotgun (WGS) entry which is preliminary data.</text>
</comment>
<protein>
    <submittedName>
        <fullName evidence="4">AAA family ATPase</fullName>
    </submittedName>
</protein>
<feature type="domain" description="HTH luxR-type" evidence="3">
    <location>
        <begin position="821"/>
        <end position="885"/>
    </location>
</feature>
<keyword evidence="5" id="KW-1185">Reference proteome</keyword>
<dbReference type="PANTHER" id="PTHR16305:SF28">
    <property type="entry name" value="GUANYLATE CYCLASE DOMAIN-CONTAINING PROTEIN"/>
    <property type="match status" value="1"/>
</dbReference>
<dbReference type="GO" id="GO:0003677">
    <property type="term" value="F:DNA binding"/>
    <property type="evidence" value="ECO:0007669"/>
    <property type="project" value="InterPro"/>
</dbReference>
<dbReference type="PANTHER" id="PTHR16305">
    <property type="entry name" value="TESTICULAR SOLUBLE ADENYLYL CYCLASE"/>
    <property type="match status" value="1"/>
</dbReference>
<dbReference type="Proteomes" id="UP000316639">
    <property type="component" value="Unassembled WGS sequence"/>
</dbReference>
<dbReference type="InterPro" id="IPR016032">
    <property type="entry name" value="Sig_transdc_resp-reg_C-effctor"/>
</dbReference>
<evidence type="ECO:0000256" key="2">
    <source>
        <dbReference type="ARBA" id="ARBA00022840"/>
    </source>
</evidence>
<dbReference type="GO" id="GO:0004016">
    <property type="term" value="F:adenylate cyclase activity"/>
    <property type="evidence" value="ECO:0007669"/>
    <property type="project" value="TreeGrafter"/>
</dbReference>
<evidence type="ECO:0000313" key="5">
    <source>
        <dbReference type="Proteomes" id="UP000316639"/>
    </source>
</evidence>
<accession>A0A563ENW7</accession>
<name>A0A563ENW7_9PSEU</name>
<dbReference type="Gene3D" id="1.10.10.10">
    <property type="entry name" value="Winged helix-like DNA-binding domain superfamily/Winged helix DNA-binding domain"/>
    <property type="match status" value="1"/>
</dbReference>
<proteinExistence type="predicted"/>
<sequence length="885" mass="94952">MSADGAILVIGRGPTPPPRSVRRYLTSADVHIQTVIDQLPFVGRDDELRNATRALTAAEHRGVLLVGEAGVGKSRLAAEVLARISGNGRTVAHCYATVATSAIPFGALASLIPADLPTSNPLRAAAEHLTADRRLVLAVDDAHLLDDASVALLQYLMRHDLARVLCTARPEWPGTLDLVSVPLEALGRDDADALLESLLGGPVDATTRHLVWTNSRGNPLYVKEIVAAGRHSGVLAPSAAGWCWDGPLELSGRLAEVVDHSLDRLAPAHRRALEVVAYGEPLELDLLSSLTTPEVVDDLEAQGLVRVETSRSRAHVRLGHPLYGTRLRATCPTLRARSHRRALADGVEAFGARRGGDLLRVVTWRLDGGSPASPELLARAAQQALTAQDWELAERLCREVVAQGETWRVGLVLGLVLMYRRRCEQAEDVLAATMKESSPESQVQLACIRAFNLFFGLGRLDEALDVLDSTSDVPEEQQHTLLHTGLTFAVEYAPLGLVRVGAAMLMESPGWAATAGQQVLSYCQLFAGRSREALASVAANEQAVLSWRDRFPGLRNGAEGIRTEALLHAGDFDAAESRGRRMLADVLEESRWAVTQAPPRLLLSRLARLRGQAGTAVRMIAESVEYTEAPLMWDLLMLAELAQSLALNGQPERAEEVLARAAYGLHPSWRMAGFAVSLARPWVLAASGRVAEAATAALETAAMTRAHGAHADEIVALHDAARFGADTSGRLAALAMTRQEPLTQAYAAHACARAAHEPRALETTASAFMRCGATLYAAEALAEASRLHRLAGKLREAEQLARQAGVLTARFDRATTPGLVVGSSLASLTPRQLEIARLAVTGLTNSEIAVRLTISKRTVDNHLHTTYAALGLTGRTGLRTIFGLA</sequence>
<reference evidence="4 5" key="1">
    <citation type="submission" date="2019-07" db="EMBL/GenBank/DDBJ databases">
        <title>Lentzea xizangensis sp. nov., isolated from Qinghai-Tibetan Plateau Soils.</title>
        <authorList>
            <person name="Huang J."/>
        </authorList>
    </citation>
    <scope>NUCLEOTIDE SEQUENCE [LARGE SCALE GENOMIC DNA]</scope>
    <source>
        <strain evidence="4 5">FXJ1.1311</strain>
    </source>
</reference>
<dbReference type="EMBL" id="VOBR01000017">
    <property type="protein sequence ID" value="TWP48991.1"/>
    <property type="molecule type" value="Genomic_DNA"/>
</dbReference>
<dbReference type="GO" id="GO:0005737">
    <property type="term" value="C:cytoplasm"/>
    <property type="evidence" value="ECO:0007669"/>
    <property type="project" value="TreeGrafter"/>
</dbReference>
<organism evidence="4 5">
    <name type="scientific">Lentzea tibetensis</name>
    <dbReference type="NCBI Taxonomy" id="2591470"/>
    <lineage>
        <taxon>Bacteria</taxon>
        <taxon>Bacillati</taxon>
        <taxon>Actinomycetota</taxon>
        <taxon>Actinomycetes</taxon>
        <taxon>Pseudonocardiales</taxon>
        <taxon>Pseudonocardiaceae</taxon>
        <taxon>Lentzea</taxon>
    </lineage>
</organism>
<dbReference type="InterPro" id="IPR000792">
    <property type="entry name" value="Tscrpt_reg_LuxR_C"/>
</dbReference>
<evidence type="ECO:0000313" key="4">
    <source>
        <dbReference type="EMBL" id="TWP48991.1"/>
    </source>
</evidence>
<evidence type="ECO:0000256" key="1">
    <source>
        <dbReference type="ARBA" id="ARBA00022741"/>
    </source>
</evidence>
<dbReference type="InterPro" id="IPR027417">
    <property type="entry name" value="P-loop_NTPase"/>
</dbReference>
<dbReference type="Gene3D" id="3.40.50.300">
    <property type="entry name" value="P-loop containing nucleotide triphosphate hydrolases"/>
    <property type="match status" value="1"/>
</dbReference>
<dbReference type="GO" id="GO:0005524">
    <property type="term" value="F:ATP binding"/>
    <property type="evidence" value="ECO:0007669"/>
    <property type="project" value="UniProtKB-KW"/>
</dbReference>
<gene>
    <name evidence="4" type="ORF">FKR81_25250</name>
</gene>
<dbReference type="CDD" id="cd06170">
    <property type="entry name" value="LuxR_C_like"/>
    <property type="match status" value="1"/>
</dbReference>
<dbReference type="Pfam" id="PF13191">
    <property type="entry name" value="AAA_16"/>
    <property type="match status" value="1"/>
</dbReference>
<dbReference type="PRINTS" id="PR00038">
    <property type="entry name" value="HTHLUXR"/>
</dbReference>